<evidence type="ECO:0000313" key="3">
    <source>
        <dbReference type="Proteomes" id="UP000297295"/>
    </source>
</evidence>
<dbReference type="NCBIfam" id="TIGR04314">
    <property type="entry name" value="methano7heme"/>
    <property type="match status" value="1"/>
</dbReference>
<organism evidence="2 3">
    <name type="scientific">Methanolobus halotolerans</name>
    <dbReference type="NCBI Taxonomy" id="2052935"/>
    <lineage>
        <taxon>Archaea</taxon>
        <taxon>Methanobacteriati</taxon>
        <taxon>Methanobacteriota</taxon>
        <taxon>Stenosarchaea group</taxon>
        <taxon>Methanomicrobia</taxon>
        <taxon>Methanosarcinales</taxon>
        <taxon>Methanosarcinaceae</taxon>
        <taxon>Methanolobus</taxon>
    </lineage>
</organism>
<name>A0A4E0QAU0_9EURY</name>
<reference evidence="2 3" key="1">
    <citation type="submission" date="2017-11" db="EMBL/GenBank/DDBJ databases">
        <title>Isolation and Characterization of Methanogenic Archaea from Saline Meromictic Lake at Siberia.</title>
        <authorList>
            <person name="Shen Y."/>
            <person name="Huang H.-H."/>
            <person name="Lai M.-C."/>
            <person name="Chen S.-C."/>
        </authorList>
    </citation>
    <scope>NUCLEOTIDE SEQUENCE [LARGE SCALE GENOMIC DNA]</scope>
    <source>
        <strain evidence="2 3">SY-01</strain>
    </source>
</reference>
<evidence type="ECO:0000313" key="2">
    <source>
        <dbReference type="EMBL" id="TGC09664.1"/>
    </source>
</evidence>
<feature type="compositionally biased region" description="Basic and acidic residues" evidence="1">
    <location>
        <begin position="484"/>
        <end position="494"/>
    </location>
</feature>
<dbReference type="PROSITE" id="PS00018">
    <property type="entry name" value="EF_HAND_1"/>
    <property type="match status" value="1"/>
</dbReference>
<feature type="region of interest" description="Disordered" evidence="1">
    <location>
        <begin position="466"/>
        <end position="494"/>
    </location>
</feature>
<dbReference type="InterPro" id="IPR036280">
    <property type="entry name" value="Multihaem_cyt_sf"/>
</dbReference>
<dbReference type="Proteomes" id="UP000297295">
    <property type="component" value="Unassembled WGS sequence"/>
</dbReference>
<accession>A0A4E0QAU0</accession>
<protein>
    <submittedName>
        <fullName evidence="2">Methanogenesis multiheme c-type cytochrome</fullName>
    </submittedName>
</protein>
<dbReference type="AlphaFoldDB" id="A0A4E0QAU0"/>
<comment type="caution">
    <text evidence="2">The sequence shown here is derived from an EMBL/GenBank/DDBJ whole genome shotgun (WGS) entry which is preliminary data.</text>
</comment>
<sequence length="494" mass="53695">MDKLNVILIGVLVLMFAAAGVNAYAGYSGNEVFAEHYMTQQEWSDSSCGGCHIGMYDEVSESYHVQQDLAPWTSIMEHGVDAGSLEGEDLATTYGQVHPGGGYMADYGLDIDCMICHEQNGLYDYHERSEVISAGNFGMATNAALDDARTHAQQDSIYVLSYMLDVLTPLPIVTEIHDDVNGAPRQELCANCHISEVSTTAVTWTSPEHGQYDVHADVNCYECHVTEDHQIGRKYLLNAPDNMHDAFEGEIRSCDSSGCHEGISHGAMVDGHLETVSCESCHIPALPGGEISDETPISGFSWANGIMETVTHDSQFTPVLAWYNGTYYDQLPRNDSMDSENAILRPYNVITGIWWDEGTDPAVFADPNASSAVGDPILPAHVQRADEDNDGSVTVEEMRSFDADGDGEADYPNAVLRHVEMYFPVSHNVAGSTVGLAEPLACADCHGITATEIDWQALGYQTDPAGADGDFTGNEISVSIPDQRPTEVEREPAF</sequence>
<evidence type="ECO:0000256" key="1">
    <source>
        <dbReference type="SAM" id="MobiDB-lite"/>
    </source>
</evidence>
<proteinExistence type="predicted"/>
<dbReference type="RefSeq" id="WP_135389177.1">
    <property type="nucleotide sequence ID" value="NZ_PGGK01000004.1"/>
</dbReference>
<dbReference type="InterPro" id="IPR018247">
    <property type="entry name" value="EF_Hand_1_Ca_BS"/>
</dbReference>
<dbReference type="OrthoDB" id="141362at2157"/>
<keyword evidence="3" id="KW-1185">Reference proteome</keyword>
<dbReference type="InterPro" id="IPR027594">
    <property type="entry name" value="Methanoheme_cyt"/>
</dbReference>
<dbReference type="EMBL" id="PGGK01000004">
    <property type="protein sequence ID" value="TGC09664.1"/>
    <property type="molecule type" value="Genomic_DNA"/>
</dbReference>
<dbReference type="SUPFAM" id="SSF48695">
    <property type="entry name" value="Multiheme cytochromes"/>
    <property type="match status" value="1"/>
</dbReference>
<gene>
    <name evidence="2" type="ORF">CUN85_04680</name>
</gene>